<accession>A0A212T2V5</accession>
<keyword evidence="1" id="KW-1133">Transmembrane helix</keyword>
<feature type="transmembrane region" description="Helical" evidence="1">
    <location>
        <begin position="63"/>
        <end position="85"/>
    </location>
</feature>
<feature type="transmembrane region" description="Helical" evidence="1">
    <location>
        <begin position="106"/>
        <end position="128"/>
    </location>
</feature>
<gene>
    <name evidence="2" type="ORF">SAMN05445756_0266</name>
</gene>
<evidence type="ECO:0000313" key="3">
    <source>
        <dbReference type="Proteomes" id="UP000198122"/>
    </source>
</evidence>
<feature type="transmembrane region" description="Helical" evidence="1">
    <location>
        <begin position="37"/>
        <end position="57"/>
    </location>
</feature>
<evidence type="ECO:0000256" key="1">
    <source>
        <dbReference type="SAM" id="Phobius"/>
    </source>
</evidence>
<dbReference type="InterPro" id="IPR013434">
    <property type="entry name" value="CHP02611"/>
</dbReference>
<protein>
    <submittedName>
        <fullName evidence="2">TIGR02611 family protein</fullName>
    </submittedName>
</protein>
<keyword evidence="3" id="KW-1185">Reference proteome</keyword>
<dbReference type="OrthoDB" id="3295542at2"/>
<evidence type="ECO:0000313" key="2">
    <source>
        <dbReference type="EMBL" id="SNC60388.1"/>
    </source>
</evidence>
<reference evidence="2 3" key="1">
    <citation type="submission" date="2017-06" db="EMBL/GenBank/DDBJ databases">
        <authorList>
            <person name="Kim H.J."/>
            <person name="Triplett B.A."/>
        </authorList>
    </citation>
    <scope>NUCLEOTIDE SEQUENCE [LARGE SCALE GENOMIC DNA]</scope>
    <source>
        <strain evidence="2 3">DSM 22179</strain>
    </source>
</reference>
<dbReference type="Proteomes" id="UP000198122">
    <property type="component" value="Unassembled WGS sequence"/>
</dbReference>
<proteinExistence type="predicted"/>
<name>A0A212T2V5_9MICO</name>
<keyword evidence="1" id="KW-0472">Membrane</keyword>
<dbReference type="NCBIfam" id="TIGR02611">
    <property type="entry name" value="TIGR02611 family protein"/>
    <property type="match status" value="1"/>
</dbReference>
<dbReference type="Pfam" id="PF09656">
    <property type="entry name" value="PGPGW"/>
    <property type="match status" value="1"/>
</dbReference>
<dbReference type="RefSeq" id="WP_088817299.1">
    <property type="nucleotide sequence ID" value="NZ_FYEZ01000001.1"/>
</dbReference>
<dbReference type="AlphaFoldDB" id="A0A212T2V5"/>
<dbReference type="EMBL" id="FYEZ01000001">
    <property type="protein sequence ID" value="SNC60388.1"/>
    <property type="molecule type" value="Genomic_DNA"/>
</dbReference>
<organism evidence="2 3">
    <name type="scientific">Kytococcus aerolatus</name>
    <dbReference type="NCBI Taxonomy" id="592308"/>
    <lineage>
        <taxon>Bacteria</taxon>
        <taxon>Bacillati</taxon>
        <taxon>Actinomycetota</taxon>
        <taxon>Actinomycetes</taxon>
        <taxon>Micrococcales</taxon>
        <taxon>Kytococcaceae</taxon>
        <taxon>Kytococcus</taxon>
    </lineage>
</organism>
<sequence>MSSHRADWWEGPRTVPLHERDWAWRNRLRALPLIGPSYRALVGAVGLMVVCLGLLLVPFPGPGWAIVFSGVLIWATEFEPASRLLHWGRGRLAAWGRWFGRQEWGVRLGVLAVTFGAATTIVWCVAFLCGQPPGLPASWAALLERWGRVPTEPIWRR</sequence>
<dbReference type="InterPro" id="IPR019099">
    <property type="entry name" value="Uncharacterised_PGPGW_TM"/>
</dbReference>
<keyword evidence="1" id="KW-0812">Transmembrane</keyword>